<dbReference type="AlphaFoldDB" id="A0A1B1AJJ2"/>
<dbReference type="Gene3D" id="3.10.129.10">
    <property type="entry name" value="Hotdog Thioesterase"/>
    <property type="match status" value="1"/>
</dbReference>
<dbReference type="CDD" id="cd03441">
    <property type="entry name" value="R_hydratase_like"/>
    <property type="match status" value="1"/>
</dbReference>
<dbReference type="InterPro" id="IPR029069">
    <property type="entry name" value="HotDog_dom_sf"/>
</dbReference>
<dbReference type="KEGG" id="cbot:ATE48_12780"/>
<name>A0A1B1AJJ2_9PROT</name>
<dbReference type="InterPro" id="IPR016709">
    <property type="entry name" value="HadA-like"/>
</dbReference>
<dbReference type="Pfam" id="PF13452">
    <property type="entry name" value="FAS1_DH_region"/>
    <property type="match status" value="1"/>
</dbReference>
<evidence type="ECO:0000313" key="3">
    <source>
        <dbReference type="Proteomes" id="UP000092498"/>
    </source>
</evidence>
<dbReference type="InParanoid" id="A0A1B1AJJ2"/>
<dbReference type="RefSeq" id="WP_066772105.1">
    <property type="nucleotide sequence ID" value="NZ_CP013244.1"/>
</dbReference>
<dbReference type="Proteomes" id="UP000092498">
    <property type="component" value="Chromosome"/>
</dbReference>
<protein>
    <recommendedName>
        <fullName evidence="1">FAS1-like dehydratase domain-containing protein</fullName>
    </recommendedName>
</protein>
<feature type="domain" description="FAS1-like dehydratase" evidence="1">
    <location>
        <begin position="7"/>
        <end position="127"/>
    </location>
</feature>
<dbReference type="STRING" id="1759059.ATE48_12780"/>
<sequence>MISPDLIGRTHSRSILVERGPLSAFARSIGETNSLYFDVEAARQRGHPDLVVPPSYLFSLLLFAEADHPWVVDLGVDLSKILHGEQRFEHDGLIFAGETLTLKSAITEIYEKRGGALEFVERATDVFAGEQRRGRLITTLVVRHG</sequence>
<keyword evidence="3" id="KW-1185">Reference proteome</keyword>
<dbReference type="SUPFAM" id="SSF54637">
    <property type="entry name" value="Thioesterase/thiol ester dehydrase-isomerase"/>
    <property type="match status" value="1"/>
</dbReference>
<evidence type="ECO:0000259" key="1">
    <source>
        <dbReference type="Pfam" id="PF13452"/>
    </source>
</evidence>
<gene>
    <name evidence="2" type="ORF">ATE48_12780</name>
</gene>
<dbReference type="InterPro" id="IPR039569">
    <property type="entry name" value="FAS1-like_DH_region"/>
</dbReference>
<evidence type="ECO:0000313" key="2">
    <source>
        <dbReference type="EMBL" id="ANP46727.1"/>
    </source>
</evidence>
<proteinExistence type="predicted"/>
<reference evidence="2 3" key="1">
    <citation type="submission" date="2015-11" db="EMBL/GenBank/DDBJ databases">
        <title>Whole-Genome Sequence of Candidatus Oderbacter manganicum from the National Park Lower Oder Valley, Germany.</title>
        <authorList>
            <person name="Braun B."/>
            <person name="Liere K."/>
            <person name="Szewzyk U."/>
        </authorList>
    </citation>
    <scope>NUCLEOTIDE SEQUENCE [LARGE SCALE GENOMIC DNA]</scope>
    <source>
        <strain evidence="2 3">OTSz_A_272</strain>
    </source>
</reference>
<organism evidence="2 3">
    <name type="scientific">Candidatus Viadribacter manganicus</name>
    <dbReference type="NCBI Taxonomy" id="1759059"/>
    <lineage>
        <taxon>Bacteria</taxon>
        <taxon>Pseudomonadati</taxon>
        <taxon>Pseudomonadota</taxon>
        <taxon>Alphaproteobacteria</taxon>
        <taxon>Hyphomonadales</taxon>
        <taxon>Hyphomonadaceae</taxon>
        <taxon>Candidatus Viadribacter</taxon>
    </lineage>
</organism>
<accession>A0A1B1AJJ2</accession>
<dbReference type="EMBL" id="CP013244">
    <property type="protein sequence ID" value="ANP46727.1"/>
    <property type="molecule type" value="Genomic_DNA"/>
</dbReference>
<dbReference type="PIRSF" id="PIRSF018072">
    <property type="entry name" value="UCP018072"/>
    <property type="match status" value="1"/>
</dbReference>